<name>A0ABZ2LBX2_9BACT</name>
<evidence type="ECO:0000256" key="2">
    <source>
        <dbReference type="ARBA" id="ARBA00009348"/>
    </source>
</evidence>
<evidence type="ECO:0000256" key="1">
    <source>
        <dbReference type="ARBA" id="ARBA00000427"/>
    </source>
</evidence>
<reference evidence="6" key="1">
    <citation type="submission" date="2021-12" db="EMBL/GenBank/DDBJ databases">
        <title>Discovery of the Pendulisporaceae a myxobacterial family with distinct sporulation behavior and unique specialized metabolism.</title>
        <authorList>
            <person name="Garcia R."/>
            <person name="Popoff A."/>
            <person name="Bader C.D."/>
            <person name="Loehr J."/>
            <person name="Walesch S."/>
            <person name="Walt C."/>
            <person name="Boldt J."/>
            <person name="Bunk B."/>
            <person name="Haeckl F.J.F.P.J."/>
            <person name="Gunesch A.P."/>
            <person name="Birkelbach J."/>
            <person name="Nuebel U."/>
            <person name="Pietschmann T."/>
            <person name="Bach T."/>
            <person name="Mueller R."/>
        </authorList>
    </citation>
    <scope>NUCLEOTIDE SEQUENCE</scope>
    <source>
        <strain evidence="6">MSr11367</strain>
    </source>
</reference>
<evidence type="ECO:0000259" key="5">
    <source>
        <dbReference type="Pfam" id="PF13088"/>
    </source>
</evidence>
<keyword evidence="6" id="KW-0378">Hydrolase</keyword>
<evidence type="ECO:0000313" key="6">
    <source>
        <dbReference type="EMBL" id="WXB08403.1"/>
    </source>
</evidence>
<feature type="domain" description="Sialidase" evidence="5">
    <location>
        <begin position="60"/>
        <end position="359"/>
    </location>
</feature>
<evidence type="ECO:0000256" key="3">
    <source>
        <dbReference type="ARBA" id="ARBA00012733"/>
    </source>
</evidence>
<dbReference type="EMBL" id="CP089983">
    <property type="protein sequence ID" value="WXB08403.1"/>
    <property type="molecule type" value="Genomic_DNA"/>
</dbReference>
<dbReference type="RefSeq" id="WP_394838078.1">
    <property type="nucleotide sequence ID" value="NZ_CP089929.1"/>
</dbReference>
<dbReference type="InterPro" id="IPR036278">
    <property type="entry name" value="Sialidase_sf"/>
</dbReference>
<gene>
    <name evidence="6" type="ORF">LVJ94_14295</name>
</gene>
<dbReference type="EC" id="3.2.1.18" evidence="3"/>
<organism evidence="6 7">
    <name type="scientific">Pendulispora rubella</name>
    <dbReference type="NCBI Taxonomy" id="2741070"/>
    <lineage>
        <taxon>Bacteria</taxon>
        <taxon>Pseudomonadati</taxon>
        <taxon>Myxococcota</taxon>
        <taxon>Myxococcia</taxon>
        <taxon>Myxococcales</taxon>
        <taxon>Sorangiineae</taxon>
        <taxon>Pendulisporaceae</taxon>
        <taxon>Pendulispora</taxon>
    </lineage>
</organism>
<feature type="chain" id="PRO_5047117779" description="exo-alpha-sialidase" evidence="4">
    <location>
        <begin position="21"/>
        <end position="390"/>
    </location>
</feature>
<dbReference type="PROSITE" id="PS51257">
    <property type="entry name" value="PROKAR_LIPOPROTEIN"/>
    <property type="match status" value="1"/>
</dbReference>
<evidence type="ECO:0000313" key="7">
    <source>
        <dbReference type="Proteomes" id="UP001374803"/>
    </source>
</evidence>
<comment type="similarity">
    <text evidence="2">Belongs to the glycosyl hydrolase 33 family.</text>
</comment>
<dbReference type="Pfam" id="PF13088">
    <property type="entry name" value="BNR_2"/>
    <property type="match status" value="1"/>
</dbReference>
<dbReference type="InterPro" id="IPR011040">
    <property type="entry name" value="Sialidase"/>
</dbReference>
<keyword evidence="4" id="KW-0732">Signal</keyword>
<dbReference type="CDD" id="cd15482">
    <property type="entry name" value="Sialidase_non-viral"/>
    <property type="match status" value="1"/>
</dbReference>
<proteinExistence type="inferred from homology"/>
<dbReference type="SUPFAM" id="SSF50939">
    <property type="entry name" value="Sialidases"/>
    <property type="match status" value="1"/>
</dbReference>
<accession>A0ABZ2LBX2</accession>
<protein>
    <recommendedName>
        <fullName evidence="3">exo-alpha-sialidase</fullName>
        <ecNumber evidence="3">3.2.1.18</ecNumber>
    </recommendedName>
</protein>
<comment type="catalytic activity">
    <reaction evidence="1">
        <text>Hydrolysis of alpha-(2-&gt;3)-, alpha-(2-&gt;6)-, alpha-(2-&gt;8)- glycosidic linkages of terminal sialic acid residues in oligosaccharides, glycoproteins, glycolipids, colominic acid and synthetic substrates.</text>
        <dbReference type="EC" id="3.2.1.18"/>
    </reaction>
</comment>
<dbReference type="PANTHER" id="PTHR10628">
    <property type="entry name" value="SIALIDASE"/>
    <property type="match status" value="1"/>
</dbReference>
<dbReference type="Gene3D" id="2.120.10.10">
    <property type="match status" value="1"/>
</dbReference>
<evidence type="ECO:0000256" key="4">
    <source>
        <dbReference type="SAM" id="SignalP"/>
    </source>
</evidence>
<dbReference type="InterPro" id="IPR026856">
    <property type="entry name" value="Sialidase_fam"/>
</dbReference>
<feature type="signal peptide" evidence="4">
    <location>
        <begin position="1"/>
        <end position="20"/>
    </location>
</feature>
<dbReference type="PANTHER" id="PTHR10628:SF30">
    <property type="entry name" value="EXO-ALPHA-SIALIDASE"/>
    <property type="match status" value="1"/>
</dbReference>
<keyword evidence="7" id="KW-1185">Reference proteome</keyword>
<sequence length="390" mass="40632">MLPPRAILLALMCAISPVTATTASPAAAGSCTSSVPFTSGTEGYHTFRIPAVVRTRFGSVLAFAEARRDSAGDSGAIAVVSKTSHDGGCSWGPLSVVSSNGDATAGNPSPAVAWNGDIVLLTTRNGRVTEKQIMSGAASAADTRRVFVQRSTDGGRSWSPARDITADTKAANWRWYATGPGHAIVLQHGVHAGRIVVPSNHSSAPPEGSPDVGTEAKYYGGHAIISDDGGRTWRIGFTDGPVDGIIAPNESTVAELSNGVLYFNSRNQGSAPQHRVDAYSSDGGESLDAPYAVQDTLVTPKVEGSVLPARGALFYSGPSQANTRAAMRIRVSHDDGATWADGYSVSTLPAAYSDLVQLDPATLGLLYETGSTGPYETMVFQRIPLREVGP</sequence>
<dbReference type="Proteomes" id="UP001374803">
    <property type="component" value="Chromosome"/>
</dbReference>
<dbReference type="GO" id="GO:0016787">
    <property type="term" value="F:hydrolase activity"/>
    <property type="evidence" value="ECO:0007669"/>
    <property type="project" value="UniProtKB-KW"/>
</dbReference>